<dbReference type="PRINTS" id="PR00081">
    <property type="entry name" value="GDHRDH"/>
</dbReference>
<keyword evidence="7" id="KW-1185">Reference proteome</keyword>
<name>A0ABP1R850_9HEXA</name>
<dbReference type="Proteomes" id="UP001642540">
    <property type="component" value="Unassembled WGS sequence"/>
</dbReference>
<dbReference type="PANTHER" id="PTHR44252:SF3">
    <property type="entry name" value="D-ERYTHRULOSE REDUCTASE-RELATED"/>
    <property type="match status" value="1"/>
</dbReference>
<dbReference type="InterPro" id="IPR020904">
    <property type="entry name" value="Sc_DH/Rdtase_CS"/>
</dbReference>
<keyword evidence="3" id="KW-0521">NADP</keyword>
<organism evidence="6 7">
    <name type="scientific">Orchesella dallaii</name>
    <dbReference type="NCBI Taxonomy" id="48710"/>
    <lineage>
        <taxon>Eukaryota</taxon>
        <taxon>Metazoa</taxon>
        <taxon>Ecdysozoa</taxon>
        <taxon>Arthropoda</taxon>
        <taxon>Hexapoda</taxon>
        <taxon>Collembola</taxon>
        <taxon>Entomobryomorpha</taxon>
        <taxon>Entomobryoidea</taxon>
        <taxon>Orchesellidae</taxon>
        <taxon>Orchesellinae</taxon>
        <taxon>Orchesella</taxon>
    </lineage>
</organism>
<evidence type="ECO:0000256" key="4">
    <source>
        <dbReference type="ARBA" id="ARBA00023002"/>
    </source>
</evidence>
<evidence type="ECO:0000256" key="5">
    <source>
        <dbReference type="RuleBase" id="RU000363"/>
    </source>
</evidence>
<protein>
    <recommendedName>
        <fullName evidence="8">L-xylulose reductase</fullName>
    </recommendedName>
</protein>
<dbReference type="Gene3D" id="3.40.50.720">
    <property type="entry name" value="NAD(P)-binding Rossmann-like Domain"/>
    <property type="match status" value="1"/>
</dbReference>
<proteinExistence type="inferred from homology"/>
<gene>
    <name evidence="6" type="ORF">ODALV1_LOCUS19808</name>
</gene>
<dbReference type="PRINTS" id="PR00080">
    <property type="entry name" value="SDRFAMILY"/>
</dbReference>
<reference evidence="6 7" key="1">
    <citation type="submission" date="2024-08" db="EMBL/GenBank/DDBJ databases">
        <authorList>
            <person name="Cucini C."/>
            <person name="Frati F."/>
        </authorList>
    </citation>
    <scope>NUCLEOTIDE SEQUENCE [LARGE SCALE GENOMIC DNA]</scope>
</reference>
<keyword evidence="4" id="KW-0560">Oxidoreductase</keyword>
<accession>A0ABP1R850</accession>
<evidence type="ECO:0000256" key="1">
    <source>
        <dbReference type="ARBA" id="ARBA00006484"/>
    </source>
</evidence>
<comment type="caution">
    <text evidence="6">The sequence shown here is derived from an EMBL/GenBank/DDBJ whole genome shotgun (WGS) entry which is preliminary data.</text>
</comment>
<comment type="subunit">
    <text evidence="2">Homotetramer.</text>
</comment>
<dbReference type="SUPFAM" id="SSF51735">
    <property type="entry name" value="NAD(P)-binding Rossmann-fold domains"/>
    <property type="match status" value="1"/>
</dbReference>
<dbReference type="InterPro" id="IPR036291">
    <property type="entry name" value="NAD(P)-bd_dom_sf"/>
</dbReference>
<dbReference type="Pfam" id="PF00106">
    <property type="entry name" value="adh_short"/>
    <property type="match status" value="1"/>
</dbReference>
<dbReference type="PROSITE" id="PS00061">
    <property type="entry name" value="ADH_SHORT"/>
    <property type="match status" value="1"/>
</dbReference>
<dbReference type="InterPro" id="IPR002347">
    <property type="entry name" value="SDR_fam"/>
</dbReference>
<comment type="similarity">
    <text evidence="1 5">Belongs to the short-chain dehydrogenases/reductases (SDR) family.</text>
</comment>
<evidence type="ECO:0000313" key="6">
    <source>
        <dbReference type="EMBL" id="CAL8122446.1"/>
    </source>
</evidence>
<evidence type="ECO:0008006" key="8">
    <source>
        <dbReference type="Google" id="ProtNLM"/>
    </source>
</evidence>
<dbReference type="PANTHER" id="PTHR44252">
    <property type="entry name" value="D-ERYTHRULOSE REDUCTASE"/>
    <property type="match status" value="1"/>
</dbReference>
<evidence type="ECO:0000313" key="7">
    <source>
        <dbReference type="Proteomes" id="UP001642540"/>
    </source>
</evidence>
<evidence type="ECO:0000256" key="3">
    <source>
        <dbReference type="ARBA" id="ARBA00022857"/>
    </source>
</evidence>
<dbReference type="InterPro" id="IPR051737">
    <property type="entry name" value="L-xylulose/Carbonyl_redctase"/>
</dbReference>
<evidence type="ECO:0000256" key="2">
    <source>
        <dbReference type="ARBA" id="ARBA00011881"/>
    </source>
</evidence>
<dbReference type="EMBL" id="CAXLJM020000068">
    <property type="protein sequence ID" value="CAL8122446.1"/>
    <property type="molecule type" value="Genomic_DNA"/>
</dbReference>
<sequence>MSFSFKGKKVLVTGAGRGIGRDLVTTLNKDGAIVYALSKNVDNLKALEKECPGVITIPCDLSDWSATENALANLEAVDHLVNNAGVASRESLSDSTEKVFDTTFNVNVKSIINVTKIVTNKMIAAGKKGSVVNVSSVSAVKPAVGLMVYCATKASVDMLTKCMAMELAPHKIRVNSVNPTIIVTDMGNDLWHDQLEECRKNLPLQEFPSTNHCSNAIMYLLSDLSEFTTGSTLMVDSGVVAK</sequence>